<dbReference type="InterPro" id="IPR000182">
    <property type="entry name" value="GNAT_dom"/>
</dbReference>
<proteinExistence type="predicted"/>
<dbReference type="InterPro" id="IPR016181">
    <property type="entry name" value="Acyl_CoA_acyltransferase"/>
</dbReference>
<dbReference type="InterPro" id="IPR051908">
    <property type="entry name" value="Ribosomal_N-acetyltransferase"/>
</dbReference>
<dbReference type="Gene3D" id="3.40.630.30">
    <property type="match status" value="1"/>
</dbReference>
<feature type="domain" description="N-acetyltransferase" evidence="1">
    <location>
        <begin position="1"/>
        <end position="108"/>
    </location>
</feature>
<dbReference type="EMBL" id="BOMW01000052">
    <property type="protein sequence ID" value="GIF07611.1"/>
    <property type="molecule type" value="Genomic_DNA"/>
</dbReference>
<dbReference type="PANTHER" id="PTHR43441">
    <property type="entry name" value="RIBOSOMAL-PROTEIN-SERINE ACETYLTRANSFERASE"/>
    <property type="match status" value="1"/>
</dbReference>
<dbReference type="GO" id="GO:1990189">
    <property type="term" value="F:protein N-terminal-serine acetyltransferase activity"/>
    <property type="evidence" value="ECO:0007669"/>
    <property type="project" value="TreeGrafter"/>
</dbReference>
<evidence type="ECO:0000313" key="3">
    <source>
        <dbReference type="Proteomes" id="UP000629619"/>
    </source>
</evidence>
<gene>
    <name evidence="2" type="ORF">Asi03nite_51490</name>
</gene>
<reference evidence="2" key="1">
    <citation type="submission" date="2021-01" db="EMBL/GenBank/DDBJ databases">
        <title>Whole genome shotgun sequence of Actinoplanes siamensis NBRC 109076.</title>
        <authorList>
            <person name="Komaki H."/>
            <person name="Tamura T."/>
        </authorList>
    </citation>
    <scope>NUCLEOTIDE SEQUENCE</scope>
    <source>
        <strain evidence="2">NBRC 109076</strain>
    </source>
</reference>
<dbReference type="SUPFAM" id="SSF55729">
    <property type="entry name" value="Acyl-CoA N-acyltransferases (Nat)"/>
    <property type="match status" value="1"/>
</dbReference>
<dbReference type="GO" id="GO:0005737">
    <property type="term" value="C:cytoplasm"/>
    <property type="evidence" value="ECO:0007669"/>
    <property type="project" value="TreeGrafter"/>
</dbReference>
<name>A0A919TLU4_9ACTN</name>
<sequence>MLGVFADGVPVGMAALRARDFPVVREVSTWSWLGLPHHGQGLGTAARVGLLSLAFDHLGARYARSEVFQDNHASQAISRRLGYEPDGISVDARGAQSLISDRLRLTRESWLQQDRPAVTVSGLARCLPLFGLPASD</sequence>
<evidence type="ECO:0000313" key="2">
    <source>
        <dbReference type="EMBL" id="GIF07611.1"/>
    </source>
</evidence>
<protein>
    <recommendedName>
        <fullName evidence="1">N-acetyltransferase domain-containing protein</fullName>
    </recommendedName>
</protein>
<accession>A0A919TLU4</accession>
<dbReference type="PROSITE" id="PS51186">
    <property type="entry name" value="GNAT"/>
    <property type="match status" value="1"/>
</dbReference>
<organism evidence="2 3">
    <name type="scientific">Actinoplanes siamensis</name>
    <dbReference type="NCBI Taxonomy" id="1223317"/>
    <lineage>
        <taxon>Bacteria</taxon>
        <taxon>Bacillati</taxon>
        <taxon>Actinomycetota</taxon>
        <taxon>Actinomycetes</taxon>
        <taxon>Micromonosporales</taxon>
        <taxon>Micromonosporaceae</taxon>
        <taxon>Actinoplanes</taxon>
    </lineage>
</organism>
<dbReference type="Proteomes" id="UP000629619">
    <property type="component" value="Unassembled WGS sequence"/>
</dbReference>
<dbReference type="RefSeq" id="WP_203683008.1">
    <property type="nucleotide sequence ID" value="NZ_BOMW01000052.1"/>
</dbReference>
<dbReference type="Pfam" id="PF13302">
    <property type="entry name" value="Acetyltransf_3"/>
    <property type="match status" value="1"/>
</dbReference>
<comment type="caution">
    <text evidence="2">The sequence shown here is derived from an EMBL/GenBank/DDBJ whole genome shotgun (WGS) entry which is preliminary data.</text>
</comment>
<dbReference type="AlphaFoldDB" id="A0A919TLU4"/>
<keyword evidence="3" id="KW-1185">Reference proteome</keyword>
<dbReference type="PANTHER" id="PTHR43441:SF11">
    <property type="entry name" value="RIBOSOMAL-PROTEIN-SERINE ACETYLTRANSFERASE"/>
    <property type="match status" value="1"/>
</dbReference>
<evidence type="ECO:0000259" key="1">
    <source>
        <dbReference type="PROSITE" id="PS51186"/>
    </source>
</evidence>
<dbReference type="GO" id="GO:0008999">
    <property type="term" value="F:protein-N-terminal-alanine acetyltransferase activity"/>
    <property type="evidence" value="ECO:0007669"/>
    <property type="project" value="TreeGrafter"/>
</dbReference>